<reference evidence="1 2" key="1">
    <citation type="journal article" date="2016" name="Nat. Commun.">
        <title>Ectomycorrhizal ecology is imprinted in the genome of the dominant symbiotic fungus Cenococcum geophilum.</title>
        <authorList>
            <consortium name="DOE Joint Genome Institute"/>
            <person name="Peter M."/>
            <person name="Kohler A."/>
            <person name="Ohm R.A."/>
            <person name="Kuo A."/>
            <person name="Krutzmann J."/>
            <person name="Morin E."/>
            <person name="Arend M."/>
            <person name="Barry K.W."/>
            <person name="Binder M."/>
            <person name="Choi C."/>
            <person name="Clum A."/>
            <person name="Copeland A."/>
            <person name="Grisel N."/>
            <person name="Haridas S."/>
            <person name="Kipfer T."/>
            <person name="LaButti K."/>
            <person name="Lindquist E."/>
            <person name="Lipzen A."/>
            <person name="Maire R."/>
            <person name="Meier B."/>
            <person name="Mihaltcheva S."/>
            <person name="Molinier V."/>
            <person name="Murat C."/>
            <person name="Poggeler S."/>
            <person name="Quandt C.A."/>
            <person name="Sperisen C."/>
            <person name="Tritt A."/>
            <person name="Tisserant E."/>
            <person name="Crous P.W."/>
            <person name="Henrissat B."/>
            <person name="Nehls U."/>
            <person name="Egli S."/>
            <person name="Spatafora J.W."/>
            <person name="Grigoriev I.V."/>
            <person name="Martin F.M."/>
        </authorList>
    </citation>
    <scope>NUCLEOTIDE SEQUENCE [LARGE SCALE GENOMIC DNA]</scope>
    <source>
        <strain evidence="1 2">1.58</strain>
    </source>
</reference>
<evidence type="ECO:0000313" key="1">
    <source>
        <dbReference type="EMBL" id="OCK86825.1"/>
    </source>
</evidence>
<keyword evidence="2" id="KW-1185">Reference proteome</keyword>
<gene>
    <name evidence="1" type="ORF">K441DRAFT_671761</name>
</gene>
<protein>
    <submittedName>
        <fullName evidence="1">Uncharacterized protein</fullName>
    </submittedName>
</protein>
<sequence length="421" mass="48185">MDFTPVRVRGKRKSSKSLQGSRSSSRASSVASSRATTPSFIQPSKRARKSESVYAKPKYHHHKVKVESSSPGLEEMPIELIQTIFLYSMNIALPRSSRSLAMNLSSEHIYLEFCMRAFYITRNKPETFPKLQSQLLQCKFFDWPFLLGYARKAFHEVLILPTGPCDYLYGDWFHGDQLCKESTSESTHAPMDPGLLANLIPQRMYPVGHVIGPNISRLNYLGFAYGFFIPEKLLRGPWTTEKASFLYSLVCLHGQIDLEDSLAGETAKEGLYDAIRQSCQRAVAALATLLGSKKLLITEALRVAVLESGCNEYIVRHLLYNAQIFSTMDFHDPALWNWAKQTEELESPKGSWLRDRLRMADYFDLSWWEERELETKGAERLNSELVPLPYWGPGFNPLEVQHEYLVKIYGQHGREFEFDSN</sequence>
<organism evidence="1 2">
    <name type="scientific">Cenococcum geophilum 1.58</name>
    <dbReference type="NCBI Taxonomy" id="794803"/>
    <lineage>
        <taxon>Eukaryota</taxon>
        <taxon>Fungi</taxon>
        <taxon>Dikarya</taxon>
        <taxon>Ascomycota</taxon>
        <taxon>Pezizomycotina</taxon>
        <taxon>Dothideomycetes</taxon>
        <taxon>Pleosporomycetidae</taxon>
        <taxon>Gloniales</taxon>
        <taxon>Gloniaceae</taxon>
        <taxon>Cenococcum</taxon>
    </lineage>
</organism>
<dbReference type="EMBL" id="KV748284">
    <property type="protein sequence ID" value="OCK86825.1"/>
    <property type="molecule type" value="Genomic_DNA"/>
</dbReference>
<feature type="non-terminal residue" evidence="1">
    <location>
        <position position="1"/>
    </location>
</feature>
<dbReference type="Proteomes" id="UP000250078">
    <property type="component" value="Unassembled WGS sequence"/>
</dbReference>
<evidence type="ECO:0000313" key="2">
    <source>
        <dbReference type="Proteomes" id="UP000250078"/>
    </source>
</evidence>
<proteinExistence type="predicted"/>
<accession>A0ACC8EKQ7</accession>
<name>A0ACC8EKQ7_9PEZI</name>